<dbReference type="Pfam" id="PF08240">
    <property type="entry name" value="ADH_N"/>
    <property type="match status" value="1"/>
</dbReference>
<dbReference type="InterPro" id="IPR036291">
    <property type="entry name" value="NAD(P)-bd_dom_sf"/>
</dbReference>
<dbReference type="CDD" id="cd08249">
    <property type="entry name" value="enoyl_reductase_like"/>
    <property type="match status" value="1"/>
</dbReference>
<evidence type="ECO:0000259" key="1">
    <source>
        <dbReference type="SMART" id="SM00829"/>
    </source>
</evidence>
<dbReference type="Pfam" id="PF00107">
    <property type="entry name" value="ADH_zinc_N"/>
    <property type="match status" value="1"/>
</dbReference>
<dbReference type="PANTHER" id="PTHR45348:SF2">
    <property type="entry name" value="ZINC-TYPE ALCOHOL DEHYDROGENASE-LIKE PROTEIN C2E1P3.01"/>
    <property type="match status" value="1"/>
</dbReference>
<dbReference type="Proteomes" id="UP000313359">
    <property type="component" value="Unassembled WGS sequence"/>
</dbReference>
<proteinExistence type="predicted"/>
<dbReference type="InterPro" id="IPR047122">
    <property type="entry name" value="Trans-enoyl_RdTase-like"/>
</dbReference>
<dbReference type="AlphaFoldDB" id="A0A5C2S775"/>
<dbReference type="InterPro" id="IPR013154">
    <property type="entry name" value="ADH-like_N"/>
</dbReference>
<name>A0A5C2S775_9APHY</name>
<keyword evidence="3" id="KW-1185">Reference proteome</keyword>
<dbReference type="SUPFAM" id="SSF50129">
    <property type="entry name" value="GroES-like"/>
    <property type="match status" value="1"/>
</dbReference>
<dbReference type="Gene3D" id="3.90.180.10">
    <property type="entry name" value="Medium-chain alcohol dehydrogenases, catalytic domain"/>
    <property type="match status" value="1"/>
</dbReference>
<dbReference type="SUPFAM" id="SSF51735">
    <property type="entry name" value="NAD(P)-binding Rossmann-fold domains"/>
    <property type="match status" value="1"/>
</dbReference>
<dbReference type="InterPro" id="IPR013149">
    <property type="entry name" value="ADH-like_C"/>
</dbReference>
<protein>
    <submittedName>
        <fullName evidence="2">GroES-like protein</fullName>
    </submittedName>
</protein>
<dbReference type="PANTHER" id="PTHR45348">
    <property type="entry name" value="HYPOTHETICAL OXIDOREDUCTASE (EUROFUNG)"/>
    <property type="match status" value="1"/>
</dbReference>
<dbReference type="EMBL" id="ML122269">
    <property type="protein sequence ID" value="RPD59715.1"/>
    <property type="molecule type" value="Genomic_DNA"/>
</dbReference>
<evidence type="ECO:0000313" key="2">
    <source>
        <dbReference type="EMBL" id="RPD59715.1"/>
    </source>
</evidence>
<dbReference type="InterPro" id="IPR011032">
    <property type="entry name" value="GroES-like_sf"/>
</dbReference>
<dbReference type="STRING" id="1328759.A0A5C2S775"/>
<gene>
    <name evidence="2" type="ORF">L227DRAFT_576136</name>
</gene>
<reference evidence="2" key="1">
    <citation type="journal article" date="2018" name="Genome Biol. Evol.">
        <title>Genomics and development of Lentinus tigrinus, a white-rot wood-decaying mushroom with dimorphic fruiting bodies.</title>
        <authorList>
            <person name="Wu B."/>
            <person name="Xu Z."/>
            <person name="Knudson A."/>
            <person name="Carlson A."/>
            <person name="Chen N."/>
            <person name="Kovaka S."/>
            <person name="LaButti K."/>
            <person name="Lipzen A."/>
            <person name="Pennachio C."/>
            <person name="Riley R."/>
            <person name="Schakwitz W."/>
            <person name="Umezawa K."/>
            <person name="Ohm R.A."/>
            <person name="Grigoriev I.V."/>
            <person name="Nagy L.G."/>
            <person name="Gibbons J."/>
            <person name="Hibbett D."/>
        </authorList>
    </citation>
    <scope>NUCLEOTIDE SEQUENCE [LARGE SCALE GENOMIC DNA]</scope>
    <source>
        <strain evidence="2">ALCF2SS1-6</strain>
    </source>
</reference>
<organism evidence="2 3">
    <name type="scientific">Lentinus tigrinus ALCF2SS1-6</name>
    <dbReference type="NCBI Taxonomy" id="1328759"/>
    <lineage>
        <taxon>Eukaryota</taxon>
        <taxon>Fungi</taxon>
        <taxon>Dikarya</taxon>
        <taxon>Basidiomycota</taxon>
        <taxon>Agaricomycotina</taxon>
        <taxon>Agaricomycetes</taxon>
        <taxon>Polyporales</taxon>
        <taxon>Polyporaceae</taxon>
        <taxon>Lentinus</taxon>
    </lineage>
</organism>
<accession>A0A5C2S775</accession>
<dbReference type="InterPro" id="IPR020843">
    <property type="entry name" value="ER"/>
</dbReference>
<dbReference type="GO" id="GO:0016651">
    <property type="term" value="F:oxidoreductase activity, acting on NAD(P)H"/>
    <property type="evidence" value="ECO:0007669"/>
    <property type="project" value="InterPro"/>
</dbReference>
<sequence length="353" mass="37947">MSTQKALYVPSKQAPFQLGDAPIYTPGPKEVLVKIISIALNPVDWKIHTYGIFDELKYPAILGSDIAGIVEEVGAEVSKFTKGDRVLFQGWFGDNRYAGFQQYTLAEAELVAKIPENISFDQAASVPVALVAVIIPNFNHNLAGKTANFTAPWEEGGKTKYAGKPAFIVGGSSSVGQYAIQVAKYSGYSPIITTASLHNEALLKSLGATAVVDRKLPASAIITEVQKLASNIPIEYVFDAISLPDTQSLAYDVLAPGGTLLIVLFEKIPAEKKKAGDNKRIVHGLGSGRVPENREVGVQLFSRLTEWLETGIIVPNQVEVLPNGLAGIPDGLERLKQDKVSGRKLVAHPQDTA</sequence>
<dbReference type="SMART" id="SM00829">
    <property type="entry name" value="PKS_ER"/>
    <property type="match status" value="1"/>
</dbReference>
<evidence type="ECO:0000313" key="3">
    <source>
        <dbReference type="Proteomes" id="UP000313359"/>
    </source>
</evidence>
<dbReference type="Gene3D" id="3.40.50.720">
    <property type="entry name" value="NAD(P)-binding Rossmann-like Domain"/>
    <property type="match status" value="1"/>
</dbReference>
<feature type="domain" description="Enoyl reductase (ER)" evidence="1">
    <location>
        <begin position="19"/>
        <end position="346"/>
    </location>
</feature>
<dbReference type="OrthoDB" id="3233595at2759"/>